<dbReference type="Pfam" id="PF00581">
    <property type="entry name" value="Rhodanese"/>
    <property type="match status" value="1"/>
</dbReference>
<dbReference type="InterPro" id="IPR040503">
    <property type="entry name" value="TRHO_N"/>
</dbReference>
<comment type="caution">
    <text evidence="3">The sequence shown here is derived from an EMBL/GenBank/DDBJ whole genome shotgun (WGS) entry which is preliminary data.</text>
</comment>
<dbReference type="InterPro" id="IPR036873">
    <property type="entry name" value="Rhodanese-like_dom_sf"/>
</dbReference>
<keyword evidence="1" id="KW-0175">Coiled coil</keyword>
<dbReference type="Proteomes" id="UP000253551">
    <property type="component" value="Unassembled WGS sequence"/>
</dbReference>
<dbReference type="PANTHER" id="PTHR43268:SF6">
    <property type="entry name" value="THIOSULFATE SULFURTRANSFERASE_RHODANESE-LIKE DOMAIN-CONTAINING PROTEIN 2"/>
    <property type="match status" value="1"/>
</dbReference>
<dbReference type="PANTHER" id="PTHR43268">
    <property type="entry name" value="THIOSULFATE SULFURTRANSFERASE/RHODANESE-LIKE DOMAIN-CONTAINING PROTEIN 2"/>
    <property type="match status" value="1"/>
</dbReference>
<dbReference type="InterPro" id="IPR022111">
    <property type="entry name" value="Rhodanese_C"/>
</dbReference>
<dbReference type="STRING" id="4846.A0A367KNQ3"/>
<dbReference type="Gene3D" id="3.40.250.10">
    <property type="entry name" value="Rhodanese-like domain"/>
    <property type="match status" value="1"/>
</dbReference>
<dbReference type="OrthoDB" id="25002at2759"/>
<organism evidence="3 4">
    <name type="scientific">Rhizopus stolonifer</name>
    <name type="common">Rhizopus nigricans</name>
    <dbReference type="NCBI Taxonomy" id="4846"/>
    <lineage>
        <taxon>Eukaryota</taxon>
        <taxon>Fungi</taxon>
        <taxon>Fungi incertae sedis</taxon>
        <taxon>Mucoromycota</taxon>
        <taxon>Mucoromycotina</taxon>
        <taxon>Mucoromycetes</taxon>
        <taxon>Mucorales</taxon>
        <taxon>Mucorineae</taxon>
        <taxon>Rhizopodaceae</taxon>
        <taxon>Rhizopus</taxon>
    </lineage>
</organism>
<evidence type="ECO:0000259" key="2">
    <source>
        <dbReference type="PROSITE" id="PS50206"/>
    </source>
</evidence>
<accession>A0A367KNQ3</accession>
<dbReference type="Pfam" id="PF12368">
    <property type="entry name" value="Rhodanese_C"/>
    <property type="match status" value="1"/>
</dbReference>
<dbReference type="GO" id="GO:0016740">
    <property type="term" value="F:transferase activity"/>
    <property type="evidence" value="ECO:0007669"/>
    <property type="project" value="UniProtKB-KW"/>
</dbReference>
<dbReference type="PROSITE" id="PS50206">
    <property type="entry name" value="RHODANESE_3"/>
    <property type="match status" value="1"/>
</dbReference>
<sequence length="416" mass="48503">MPLSKQRRKLIQDFFKDKQIEADLWCCCDVSFNSIVEIGKHVNNHHQADLDQREQTQLEQLEKHLQEKTKLAKLKQRRGEKGTSDPITADCSCDLQDYQVILFYRYTKVDDPVQFALDHQQYCAKMTGKVRIAQEGINTTLAGTNEDIETYLDWLTRSTQPFEELKELQYDSQARHKFFKPSKGCIHVFKELSIKLVDEICPLGQSSVIVDTLKTQDHQHGKLGPIEFHQQLLSDNDYILLDTRNYYESHIGHFKNAIKPPIRKFSQLPEYVERNKHIFQGKKKILTYCTGGIRCEKATAYMRQALPEQDIFMLDGGIHNYLEWHQQSNQQQHVWLGKNYVFDARQSLGSGTIVSQCQDCQEPWDQYKKCTSPGCHLLVLICDSCQSKYPQVYCCQECQQTQAGFCQCEKKRRERV</sequence>
<dbReference type="AlphaFoldDB" id="A0A367KNQ3"/>
<name>A0A367KNQ3_RHIST</name>
<dbReference type="InterPro" id="IPR001763">
    <property type="entry name" value="Rhodanese-like_dom"/>
</dbReference>
<dbReference type="SMART" id="SM00450">
    <property type="entry name" value="RHOD"/>
    <property type="match status" value="1"/>
</dbReference>
<reference evidence="3 4" key="1">
    <citation type="journal article" date="2018" name="G3 (Bethesda)">
        <title>Phylogenetic and Phylogenomic Definition of Rhizopus Species.</title>
        <authorList>
            <person name="Gryganskyi A.P."/>
            <person name="Golan J."/>
            <person name="Dolatabadi S."/>
            <person name="Mondo S."/>
            <person name="Robb S."/>
            <person name="Idnurm A."/>
            <person name="Muszewska A."/>
            <person name="Steczkiewicz K."/>
            <person name="Masonjones S."/>
            <person name="Liao H.L."/>
            <person name="Gajdeczka M.T."/>
            <person name="Anike F."/>
            <person name="Vuek A."/>
            <person name="Anishchenko I.M."/>
            <person name="Voigt K."/>
            <person name="de Hoog G.S."/>
            <person name="Smith M.E."/>
            <person name="Heitman J."/>
            <person name="Vilgalys R."/>
            <person name="Stajich J.E."/>
        </authorList>
    </citation>
    <scope>NUCLEOTIDE SEQUENCE [LARGE SCALE GENOMIC DNA]</scope>
    <source>
        <strain evidence="3 4">LSU 92-RS-03</strain>
    </source>
</reference>
<feature type="domain" description="Rhodanese" evidence="2">
    <location>
        <begin position="234"/>
        <end position="323"/>
    </location>
</feature>
<dbReference type="Pfam" id="PF17773">
    <property type="entry name" value="UPF0176_N"/>
    <property type="match status" value="1"/>
</dbReference>
<protein>
    <submittedName>
        <fullName evidence="3">Thiosulfate sulfurtransferase (Rhodanese)-like domain-containing protein 2</fullName>
    </submittedName>
</protein>
<keyword evidence="4" id="KW-1185">Reference proteome</keyword>
<dbReference type="EMBL" id="PJQM01001004">
    <property type="protein sequence ID" value="RCI03472.1"/>
    <property type="molecule type" value="Genomic_DNA"/>
</dbReference>
<dbReference type="InterPro" id="IPR020936">
    <property type="entry name" value="TrhO"/>
</dbReference>
<evidence type="ECO:0000313" key="4">
    <source>
        <dbReference type="Proteomes" id="UP000253551"/>
    </source>
</evidence>
<dbReference type="Pfam" id="PF23949">
    <property type="entry name" value="TSTD2_N"/>
    <property type="match status" value="1"/>
</dbReference>
<keyword evidence="3" id="KW-0808">Transferase</keyword>
<dbReference type="InterPro" id="IPR057944">
    <property type="entry name" value="TSTD2_N"/>
</dbReference>
<evidence type="ECO:0000256" key="1">
    <source>
        <dbReference type="SAM" id="Coils"/>
    </source>
</evidence>
<feature type="coiled-coil region" evidence="1">
    <location>
        <begin position="51"/>
        <end position="78"/>
    </location>
</feature>
<gene>
    <name evidence="3" type="primary">TSTD2_2</name>
    <name evidence="3" type="ORF">CU098_009797</name>
</gene>
<proteinExistence type="predicted"/>
<evidence type="ECO:0000313" key="3">
    <source>
        <dbReference type="EMBL" id="RCI03472.1"/>
    </source>
</evidence>
<dbReference type="Gene3D" id="3.30.70.100">
    <property type="match status" value="1"/>
</dbReference>
<dbReference type="SUPFAM" id="SSF52821">
    <property type="entry name" value="Rhodanese/Cell cycle control phosphatase"/>
    <property type="match status" value="1"/>
</dbReference>